<evidence type="ECO:0000256" key="5">
    <source>
        <dbReference type="ARBA" id="ARBA00056807"/>
    </source>
</evidence>
<protein>
    <recommendedName>
        <fullName evidence="6">4-(hydroxymethyl)benzenesulfonate dehydrogenase</fullName>
        <ecNumber evidence="6">1.1.1.257</ecNumber>
    </recommendedName>
    <alternativeName>
        <fullName evidence="7">Toluenesulfonate aldehyde dehydrogenase TsaD</fullName>
    </alternativeName>
</protein>
<evidence type="ECO:0000256" key="6">
    <source>
        <dbReference type="ARBA" id="ARBA00066857"/>
    </source>
</evidence>
<dbReference type="Proteomes" id="UP000613011">
    <property type="component" value="Unassembled WGS sequence"/>
</dbReference>
<comment type="subunit">
    <text evidence="2">Homodimer.</text>
</comment>
<dbReference type="Gene3D" id="3.40.605.10">
    <property type="entry name" value="Aldehyde Dehydrogenase, Chain A, domain 1"/>
    <property type="match status" value="1"/>
</dbReference>
<dbReference type="Gene3D" id="3.40.309.10">
    <property type="entry name" value="Aldehyde Dehydrogenase, Chain A, domain 2"/>
    <property type="match status" value="1"/>
</dbReference>
<comment type="function">
    <text evidence="5">Involved in the toluene-4-sulfonate degradation pathway. Does not discriminate between the sulfonate and the carboxyl substituents and can also be involved in the p-toluenecarboxylate degradation pathway.</text>
</comment>
<evidence type="ECO:0000256" key="4">
    <source>
        <dbReference type="ARBA" id="ARBA00051407"/>
    </source>
</evidence>
<evidence type="ECO:0000256" key="2">
    <source>
        <dbReference type="ARBA" id="ARBA00011738"/>
    </source>
</evidence>
<dbReference type="GO" id="GO:0016620">
    <property type="term" value="F:oxidoreductase activity, acting on the aldehyde or oxo group of donors, NAD or NADP as acceptor"/>
    <property type="evidence" value="ECO:0007669"/>
    <property type="project" value="InterPro"/>
</dbReference>
<dbReference type="FunFam" id="3.40.309.10:FF:000009">
    <property type="entry name" value="Aldehyde dehydrogenase A"/>
    <property type="match status" value="1"/>
</dbReference>
<dbReference type="PROSITE" id="PS00070">
    <property type="entry name" value="ALDEHYDE_DEHYDR_CYS"/>
    <property type="match status" value="1"/>
</dbReference>
<dbReference type="InterPro" id="IPR016163">
    <property type="entry name" value="Ald_DH_C"/>
</dbReference>
<name>A0A936ZP28_9BURK</name>
<dbReference type="AlphaFoldDB" id="A0A936ZP28"/>
<keyword evidence="10" id="KW-1185">Reference proteome</keyword>
<evidence type="ECO:0000259" key="8">
    <source>
        <dbReference type="Pfam" id="PF00171"/>
    </source>
</evidence>
<dbReference type="PANTHER" id="PTHR43353:SF5">
    <property type="entry name" value="SUCCINATE-SEMIALDEHYDE DEHYDROGENASE, MITOCHONDRIAL"/>
    <property type="match status" value="1"/>
</dbReference>
<dbReference type="InterPro" id="IPR016161">
    <property type="entry name" value="Ald_DH/histidinol_DH"/>
</dbReference>
<dbReference type="EC" id="1.1.1.257" evidence="6"/>
<dbReference type="GO" id="GO:0018462">
    <property type="term" value="F:4-(hydroxymethyl)benzenesulfonate dehydrogenase activity"/>
    <property type="evidence" value="ECO:0007669"/>
    <property type="project" value="UniProtKB-EC"/>
</dbReference>
<dbReference type="EMBL" id="JAEQNA010000003">
    <property type="protein sequence ID" value="MBL0420858.1"/>
    <property type="molecule type" value="Genomic_DNA"/>
</dbReference>
<evidence type="ECO:0000256" key="7">
    <source>
        <dbReference type="ARBA" id="ARBA00079883"/>
    </source>
</evidence>
<evidence type="ECO:0000313" key="9">
    <source>
        <dbReference type="EMBL" id="MBL0420858.1"/>
    </source>
</evidence>
<dbReference type="InterPro" id="IPR016162">
    <property type="entry name" value="Ald_DH_N"/>
</dbReference>
<organism evidence="9 10">
    <name type="scientific">Ramlibacter aurantiacus</name>
    <dbReference type="NCBI Taxonomy" id="2801330"/>
    <lineage>
        <taxon>Bacteria</taxon>
        <taxon>Pseudomonadati</taxon>
        <taxon>Pseudomonadota</taxon>
        <taxon>Betaproteobacteria</taxon>
        <taxon>Burkholderiales</taxon>
        <taxon>Comamonadaceae</taxon>
        <taxon>Ramlibacter</taxon>
    </lineage>
</organism>
<feature type="domain" description="Aldehyde dehydrogenase" evidence="8">
    <location>
        <begin position="13"/>
        <end position="478"/>
    </location>
</feature>
<comment type="catalytic activity">
    <reaction evidence="4">
        <text>4-(hydroxymethyl)benzenesulfonate + NAD(+) = 4-formylbenzenesulfonate + NADH + H(+)</text>
        <dbReference type="Rhea" id="RHEA:24412"/>
        <dbReference type="ChEBI" id="CHEBI:11944"/>
        <dbReference type="ChEBI" id="CHEBI:11987"/>
        <dbReference type="ChEBI" id="CHEBI:15378"/>
        <dbReference type="ChEBI" id="CHEBI:57540"/>
        <dbReference type="ChEBI" id="CHEBI:57945"/>
        <dbReference type="EC" id="1.1.1.257"/>
    </reaction>
</comment>
<accession>A0A936ZP28</accession>
<evidence type="ECO:0000313" key="10">
    <source>
        <dbReference type="Proteomes" id="UP000613011"/>
    </source>
</evidence>
<dbReference type="RefSeq" id="WP_201683927.1">
    <property type="nucleotide sequence ID" value="NZ_JAEQNA010000003.1"/>
</dbReference>
<comment type="similarity">
    <text evidence="1">Belongs to the aldehyde dehydrogenase family.</text>
</comment>
<comment type="caution">
    <text evidence="9">The sequence shown here is derived from an EMBL/GenBank/DDBJ whole genome shotgun (WGS) entry which is preliminary data.</text>
</comment>
<dbReference type="InterPro" id="IPR016160">
    <property type="entry name" value="Ald_DH_CS_CYS"/>
</dbReference>
<dbReference type="PANTHER" id="PTHR43353">
    <property type="entry name" value="SUCCINATE-SEMIALDEHYDE DEHYDROGENASE, MITOCHONDRIAL"/>
    <property type="match status" value="1"/>
</dbReference>
<sequence>MYPELGLLIDGEWISGLERDAIVVRNPATGAPIGELPVATVQDIDRAAEAAQKAFPVWRGITALDRGRVLARIATILRERTAELSAILTLEQGKPLREAAAEIAATADSFEWMGEEGRRVYGRVVPSRFADAEQLVVHEPIGPVAAFSPWNFPAILGGRKIAAALAAGCTIVLKPAEEAPGILVAIAKICESCGVPAGVINLLFGVPARISQRLIERPEIRKLSFTGSTPVGRHLSGLAGAALKRITLELGGHAPVILCEDADLERALQLGVAAKFRNAGQVCNCPTRFYVHEKVFGEFCERFSQLARNLVVGDGLEEGVHMGPLIHERRVRAMREYTEDAVAGGGEILCGGDAPSELAASLQDGTFWAPTVIALAGNEARVLREEPFGPLALMQPFSDLDEAIGRANGSDYGLAAYAFTQSLKSARRIQERIEAGCFSLNTFAITPPELPYGGVKQSGFGREMGSEGLLEHFQTKAVIRAV</sequence>
<dbReference type="InterPro" id="IPR050740">
    <property type="entry name" value="Aldehyde_DH_Superfamily"/>
</dbReference>
<dbReference type="Pfam" id="PF00171">
    <property type="entry name" value="Aldedh"/>
    <property type="match status" value="1"/>
</dbReference>
<evidence type="ECO:0000256" key="3">
    <source>
        <dbReference type="ARBA" id="ARBA00023002"/>
    </source>
</evidence>
<dbReference type="CDD" id="cd07103">
    <property type="entry name" value="ALDH_F5_SSADH_GabD"/>
    <property type="match status" value="1"/>
</dbReference>
<proteinExistence type="inferred from homology"/>
<gene>
    <name evidence="9" type="ORF">JI739_10925</name>
</gene>
<dbReference type="SUPFAM" id="SSF53720">
    <property type="entry name" value="ALDH-like"/>
    <property type="match status" value="1"/>
</dbReference>
<dbReference type="FunFam" id="3.40.605.10:FF:000007">
    <property type="entry name" value="NAD/NADP-dependent betaine aldehyde dehydrogenase"/>
    <property type="match status" value="1"/>
</dbReference>
<evidence type="ECO:0000256" key="1">
    <source>
        <dbReference type="ARBA" id="ARBA00009986"/>
    </source>
</evidence>
<dbReference type="InterPro" id="IPR015590">
    <property type="entry name" value="Aldehyde_DH_dom"/>
</dbReference>
<keyword evidence="3" id="KW-0560">Oxidoreductase</keyword>
<reference evidence="9" key="1">
    <citation type="submission" date="2021-01" db="EMBL/GenBank/DDBJ databases">
        <title>Ramlibacter sp. strain AW1 16S ribosomal RNA gene Genome sequencing and assembly.</title>
        <authorList>
            <person name="Kang M."/>
        </authorList>
    </citation>
    <scope>NUCLEOTIDE SEQUENCE</scope>
    <source>
        <strain evidence="9">AW1</strain>
    </source>
</reference>